<dbReference type="AlphaFoldDB" id="A0A9P4NSG4"/>
<evidence type="ECO:0000313" key="2">
    <source>
        <dbReference type="Proteomes" id="UP000800235"/>
    </source>
</evidence>
<feature type="non-terminal residue" evidence="1">
    <location>
        <position position="233"/>
    </location>
</feature>
<comment type="caution">
    <text evidence="1">The sequence shown here is derived from an EMBL/GenBank/DDBJ whole genome shotgun (WGS) entry which is preliminary data.</text>
</comment>
<name>A0A9P4NSG4_9PEZI</name>
<keyword evidence="2" id="KW-1185">Reference proteome</keyword>
<proteinExistence type="predicted"/>
<gene>
    <name evidence="1" type="ORF">EJ08DRAFT_649409</name>
</gene>
<dbReference type="Proteomes" id="UP000800235">
    <property type="component" value="Unassembled WGS sequence"/>
</dbReference>
<sequence length="233" mass="26982">MHTLSSLPEDILIIICRELLIQDIFHLGSTNHILAKFVLNNSTYICHSIARNTFPNATLLVRLPASGPPDFTWLKSLVPKYLAGVLVDRYRLASPYVCFDIYYIPIQSPIGDLPRARIENGLCVSKRLSDICLEVYRQPHSHVPKRPLKVRLKRALLLGFQKHPHGSTVDITKRRERETLRLRMTYLYSLERRDIEDYELLLSLLYSAFRTNQNPKNDYCGATRPRYVGLDIF</sequence>
<protein>
    <recommendedName>
        <fullName evidence="3">F-box domain-containing protein</fullName>
    </recommendedName>
</protein>
<evidence type="ECO:0008006" key="3">
    <source>
        <dbReference type="Google" id="ProtNLM"/>
    </source>
</evidence>
<dbReference type="OrthoDB" id="5279806at2759"/>
<reference evidence="1" key="1">
    <citation type="journal article" date="2020" name="Stud. Mycol.">
        <title>101 Dothideomycetes genomes: a test case for predicting lifestyles and emergence of pathogens.</title>
        <authorList>
            <person name="Haridas S."/>
            <person name="Albert R."/>
            <person name="Binder M."/>
            <person name="Bloem J."/>
            <person name="Labutti K."/>
            <person name="Salamov A."/>
            <person name="Andreopoulos B."/>
            <person name="Baker S."/>
            <person name="Barry K."/>
            <person name="Bills G."/>
            <person name="Bluhm B."/>
            <person name="Cannon C."/>
            <person name="Castanera R."/>
            <person name="Culley D."/>
            <person name="Daum C."/>
            <person name="Ezra D."/>
            <person name="Gonzalez J."/>
            <person name="Henrissat B."/>
            <person name="Kuo A."/>
            <person name="Liang C."/>
            <person name="Lipzen A."/>
            <person name="Lutzoni F."/>
            <person name="Magnuson J."/>
            <person name="Mondo S."/>
            <person name="Nolan M."/>
            <person name="Ohm R."/>
            <person name="Pangilinan J."/>
            <person name="Park H.-J."/>
            <person name="Ramirez L."/>
            <person name="Alfaro M."/>
            <person name="Sun H."/>
            <person name="Tritt A."/>
            <person name="Yoshinaga Y."/>
            <person name="Zwiers L.-H."/>
            <person name="Turgeon B."/>
            <person name="Goodwin S."/>
            <person name="Spatafora J."/>
            <person name="Crous P."/>
            <person name="Grigoriev I."/>
        </authorList>
    </citation>
    <scope>NUCLEOTIDE SEQUENCE</scope>
    <source>
        <strain evidence="1">CBS 130266</strain>
    </source>
</reference>
<accession>A0A9P4NSG4</accession>
<dbReference type="EMBL" id="MU007036">
    <property type="protein sequence ID" value="KAF2430857.1"/>
    <property type="molecule type" value="Genomic_DNA"/>
</dbReference>
<organism evidence="1 2">
    <name type="scientific">Tothia fuscella</name>
    <dbReference type="NCBI Taxonomy" id="1048955"/>
    <lineage>
        <taxon>Eukaryota</taxon>
        <taxon>Fungi</taxon>
        <taxon>Dikarya</taxon>
        <taxon>Ascomycota</taxon>
        <taxon>Pezizomycotina</taxon>
        <taxon>Dothideomycetes</taxon>
        <taxon>Pleosporomycetidae</taxon>
        <taxon>Venturiales</taxon>
        <taxon>Cylindrosympodiaceae</taxon>
        <taxon>Tothia</taxon>
    </lineage>
</organism>
<evidence type="ECO:0000313" key="1">
    <source>
        <dbReference type="EMBL" id="KAF2430857.1"/>
    </source>
</evidence>